<protein>
    <submittedName>
        <fullName evidence="2">Uncharacterized protein</fullName>
    </submittedName>
</protein>
<dbReference type="AlphaFoldDB" id="A0A7M5WRK2"/>
<dbReference type="EnsemblMetazoa" id="CLYHEMT006372.2">
    <property type="protein sequence ID" value="CLYHEMP006372.2"/>
    <property type="gene ID" value="CLYHEMG006372"/>
</dbReference>
<dbReference type="RefSeq" id="XP_066920885.1">
    <property type="nucleotide sequence ID" value="XM_067064784.1"/>
</dbReference>
<dbReference type="OrthoDB" id="7659889at2759"/>
<evidence type="ECO:0000256" key="1">
    <source>
        <dbReference type="SAM" id="Coils"/>
    </source>
</evidence>
<accession>A0A7M5WRK2</accession>
<sequence>MGTEMPEIQINEVLLEVDEEEPELIEIMVSTTSNDEIIHVLLKSFLSDKDTKDLRKEIKEVKIEKKLTGKQIKKLRNSNKSLVPFSNTIKPNTADNPYILEVFYQYQTVTPLPRTVSVATYEQLLKRKMNSTSNRLAKLEDFIPDLPKKQEIKINEEIKDLNDKMNILERKLNDADSTHWQGMFERVPLW</sequence>
<evidence type="ECO:0000313" key="2">
    <source>
        <dbReference type="EnsemblMetazoa" id="CLYHEMP006372.2"/>
    </source>
</evidence>
<feature type="coiled-coil region" evidence="1">
    <location>
        <begin position="151"/>
        <end position="178"/>
    </location>
</feature>
<name>A0A7M5WRK2_9CNID</name>
<reference evidence="2" key="1">
    <citation type="submission" date="2021-01" db="UniProtKB">
        <authorList>
            <consortium name="EnsemblMetazoa"/>
        </authorList>
    </citation>
    <scope>IDENTIFICATION</scope>
</reference>
<proteinExistence type="predicted"/>
<dbReference type="GeneID" id="136808245"/>
<dbReference type="Proteomes" id="UP000594262">
    <property type="component" value="Unplaced"/>
</dbReference>
<evidence type="ECO:0000313" key="3">
    <source>
        <dbReference type="Proteomes" id="UP000594262"/>
    </source>
</evidence>
<keyword evidence="1" id="KW-0175">Coiled coil</keyword>
<organism evidence="2 3">
    <name type="scientific">Clytia hemisphaerica</name>
    <dbReference type="NCBI Taxonomy" id="252671"/>
    <lineage>
        <taxon>Eukaryota</taxon>
        <taxon>Metazoa</taxon>
        <taxon>Cnidaria</taxon>
        <taxon>Hydrozoa</taxon>
        <taxon>Hydroidolina</taxon>
        <taxon>Leptothecata</taxon>
        <taxon>Obeliida</taxon>
        <taxon>Clytiidae</taxon>
        <taxon>Clytia</taxon>
    </lineage>
</organism>
<keyword evidence="3" id="KW-1185">Reference proteome</keyword>